<accession>A0A9W8D080</accession>
<feature type="compositionally biased region" description="Basic and acidic residues" evidence="1">
    <location>
        <begin position="661"/>
        <end position="674"/>
    </location>
</feature>
<name>A0A9W8D080_9FUNG</name>
<organism evidence="2 3">
    <name type="scientific">Coemansia biformis</name>
    <dbReference type="NCBI Taxonomy" id="1286918"/>
    <lineage>
        <taxon>Eukaryota</taxon>
        <taxon>Fungi</taxon>
        <taxon>Fungi incertae sedis</taxon>
        <taxon>Zoopagomycota</taxon>
        <taxon>Kickxellomycotina</taxon>
        <taxon>Kickxellomycetes</taxon>
        <taxon>Kickxellales</taxon>
        <taxon>Kickxellaceae</taxon>
        <taxon>Coemansia</taxon>
    </lineage>
</organism>
<feature type="compositionally biased region" description="Polar residues" evidence="1">
    <location>
        <begin position="540"/>
        <end position="551"/>
    </location>
</feature>
<feature type="compositionally biased region" description="Low complexity" evidence="1">
    <location>
        <begin position="648"/>
        <end position="660"/>
    </location>
</feature>
<sequence length="704" mass="74535">MDAPAAPNGRHGRPAPSSAPPTRCGNTAKLDLTSTDDKRSSGASTSAGDVFPVHADQILSPSYPTKPMLGTDGALDQDFDYEGAVRASYYGRRVYPSFDPAYPRACPMRFIRQFEHTAQHNGLHMRAWAKRLDSCLHGRAEDWAFDESPLEMTGTSWDLRKRQFLDWALLPAEQELRRQRLLRFYQAESDLSIDFVYTFEEAAVGLRDYREDVWARKCIANLLPPIRSSLFEFWTEKLPIRFRDLRDSLYAVDWNLYEAASAPLRVVRYGAPFAYEACGHHQPPPMSSASACSSAERPPPSRPSIALTSSAPNIPQGSMYSPPAPSPSIIPTRRRRTAVGLMSGAQARALAASPPATTSNGSPAGSWGGQSHRESSEISRTGGGGGGAVMSDLVSTLSRVPERDRTMLVAALEKLASADEDAAGAASVGPAAAAAPRPAKSRGRLAAAAAPTPVSLPSPAGGKSRAATAAAVAAAAHQFASMDATTRPTLGAGTRNIEHYLLNAADTAQGSGSRGRDRGSSSRTSAADDGAAAAAAATGNRQSQTPSARGSSDSKETADDAATSTSKIKLRTRPLTSMTYDTRRRSSPLLGVHGSVAGNESDGSTPPKAHGAGGDGAGTGAQPAPVSGAAASSRRAHVRQLSSRKSDSALTTTARSTRAAGYRDDSSDADDLRSPEFTVLHPELKRRNSTRRGRFASALLRLLR</sequence>
<protein>
    <submittedName>
        <fullName evidence="2">Uncharacterized protein</fullName>
    </submittedName>
</protein>
<keyword evidence="3" id="KW-1185">Reference proteome</keyword>
<comment type="caution">
    <text evidence="2">The sequence shown here is derived from an EMBL/GenBank/DDBJ whole genome shotgun (WGS) entry which is preliminary data.</text>
</comment>
<dbReference type="OrthoDB" id="5573554at2759"/>
<evidence type="ECO:0000256" key="1">
    <source>
        <dbReference type="SAM" id="MobiDB-lite"/>
    </source>
</evidence>
<feature type="region of interest" description="Disordered" evidence="1">
    <location>
        <begin position="504"/>
        <end position="674"/>
    </location>
</feature>
<feature type="region of interest" description="Disordered" evidence="1">
    <location>
        <begin position="345"/>
        <end position="390"/>
    </location>
</feature>
<feature type="region of interest" description="Disordered" evidence="1">
    <location>
        <begin position="1"/>
        <end position="49"/>
    </location>
</feature>
<proteinExistence type="predicted"/>
<evidence type="ECO:0000313" key="3">
    <source>
        <dbReference type="Proteomes" id="UP001143981"/>
    </source>
</evidence>
<feature type="region of interest" description="Disordered" evidence="1">
    <location>
        <begin position="428"/>
        <end position="463"/>
    </location>
</feature>
<dbReference type="Proteomes" id="UP001143981">
    <property type="component" value="Unassembled WGS sequence"/>
</dbReference>
<dbReference type="EMBL" id="JANBOI010000191">
    <property type="protein sequence ID" value="KAJ1732838.1"/>
    <property type="molecule type" value="Genomic_DNA"/>
</dbReference>
<feature type="compositionally biased region" description="Polar residues" evidence="1">
    <location>
        <begin position="306"/>
        <end position="319"/>
    </location>
</feature>
<gene>
    <name evidence="2" type="ORF">LPJ61_001863</name>
</gene>
<feature type="region of interest" description="Disordered" evidence="1">
    <location>
        <begin position="285"/>
        <end position="331"/>
    </location>
</feature>
<dbReference type="AlphaFoldDB" id="A0A9W8D080"/>
<feature type="compositionally biased region" description="Low complexity" evidence="1">
    <location>
        <begin position="287"/>
        <end position="296"/>
    </location>
</feature>
<feature type="compositionally biased region" description="Low complexity" evidence="1">
    <location>
        <begin position="345"/>
        <end position="359"/>
    </location>
</feature>
<feature type="compositionally biased region" description="Low complexity" evidence="1">
    <location>
        <begin position="521"/>
        <end position="539"/>
    </location>
</feature>
<reference evidence="2" key="1">
    <citation type="submission" date="2022-07" db="EMBL/GenBank/DDBJ databases">
        <title>Phylogenomic reconstructions and comparative analyses of Kickxellomycotina fungi.</title>
        <authorList>
            <person name="Reynolds N.K."/>
            <person name="Stajich J.E."/>
            <person name="Barry K."/>
            <person name="Grigoriev I.V."/>
            <person name="Crous P."/>
            <person name="Smith M.E."/>
        </authorList>
    </citation>
    <scope>NUCLEOTIDE SEQUENCE</scope>
    <source>
        <strain evidence="2">BCRC 34381</strain>
    </source>
</reference>
<evidence type="ECO:0000313" key="2">
    <source>
        <dbReference type="EMBL" id="KAJ1732838.1"/>
    </source>
</evidence>